<dbReference type="PANTHER" id="PTHR48081">
    <property type="entry name" value="AB HYDROLASE SUPERFAMILY PROTEIN C4A8.06C"/>
    <property type="match status" value="1"/>
</dbReference>
<gene>
    <name evidence="3" type="ORF">FC92_GL002208</name>
</gene>
<dbReference type="Gene3D" id="3.40.50.1820">
    <property type="entry name" value="alpha/beta hydrolase"/>
    <property type="match status" value="1"/>
</dbReference>
<dbReference type="Pfam" id="PF20434">
    <property type="entry name" value="BD-FAE"/>
    <property type="match status" value="1"/>
</dbReference>
<dbReference type="GO" id="GO:0016787">
    <property type="term" value="F:hydrolase activity"/>
    <property type="evidence" value="ECO:0007669"/>
    <property type="project" value="UniProtKB-KW"/>
</dbReference>
<protein>
    <submittedName>
        <fullName evidence="3">Esterase</fullName>
    </submittedName>
</protein>
<evidence type="ECO:0000313" key="4">
    <source>
        <dbReference type="Proteomes" id="UP000051448"/>
    </source>
</evidence>
<dbReference type="InterPro" id="IPR049492">
    <property type="entry name" value="BD-FAE-like_dom"/>
</dbReference>
<comment type="caution">
    <text evidence="3">The sequence shown here is derived from an EMBL/GenBank/DDBJ whole genome shotgun (WGS) entry which is preliminary data.</text>
</comment>
<keyword evidence="1" id="KW-0378">Hydrolase</keyword>
<dbReference type="InterPro" id="IPR050300">
    <property type="entry name" value="GDXG_lipolytic_enzyme"/>
</dbReference>
<keyword evidence="4" id="KW-1185">Reference proteome</keyword>
<evidence type="ECO:0000313" key="3">
    <source>
        <dbReference type="EMBL" id="KRL07117.1"/>
    </source>
</evidence>
<reference evidence="3 4" key="1">
    <citation type="journal article" date="2015" name="Genome Announc.">
        <title>Expanding the biotechnology potential of lactobacilli through comparative genomics of 213 strains and associated genera.</title>
        <authorList>
            <person name="Sun Z."/>
            <person name="Harris H.M."/>
            <person name="McCann A."/>
            <person name="Guo C."/>
            <person name="Argimon S."/>
            <person name="Zhang W."/>
            <person name="Yang X."/>
            <person name="Jeffery I.B."/>
            <person name="Cooney J.C."/>
            <person name="Kagawa T.F."/>
            <person name="Liu W."/>
            <person name="Song Y."/>
            <person name="Salvetti E."/>
            <person name="Wrobel A."/>
            <person name="Rasinkangas P."/>
            <person name="Parkhill J."/>
            <person name="Rea M.C."/>
            <person name="O'Sullivan O."/>
            <person name="Ritari J."/>
            <person name="Douillard F.P."/>
            <person name="Paul Ross R."/>
            <person name="Yang R."/>
            <person name="Briner A.E."/>
            <person name="Felis G.E."/>
            <person name="de Vos W.M."/>
            <person name="Barrangou R."/>
            <person name="Klaenhammer T.R."/>
            <person name="Caufield P.W."/>
            <person name="Cui Y."/>
            <person name="Zhang H."/>
            <person name="O'Toole P.W."/>
        </authorList>
    </citation>
    <scope>NUCLEOTIDE SEQUENCE [LARGE SCALE GENOMIC DNA]</scope>
    <source>
        <strain evidence="3 4">DSM 19519</strain>
    </source>
</reference>
<organism evidence="3 4">
    <name type="scientific">Liquorilactobacillus hordei DSM 19519</name>
    <dbReference type="NCBI Taxonomy" id="1423759"/>
    <lineage>
        <taxon>Bacteria</taxon>
        <taxon>Bacillati</taxon>
        <taxon>Bacillota</taxon>
        <taxon>Bacilli</taxon>
        <taxon>Lactobacillales</taxon>
        <taxon>Lactobacillaceae</taxon>
        <taxon>Liquorilactobacillus</taxon>
    </lineage>
</organism>
<dbReference type="EMBL" id="AZDX01000009">
    <property type="protein sequence ID" value="KRL07117.1"/>
    <property type="molecule type" value="Genomic_DNA"/>
</dbReference>
<feature type="domain" description="BD-FAE-like" evidence="2">
    <location>
        <begin position="32"/>
        <end position="211"/>
    </location>
</feature>
<accession>A0A0R1MG54</accession>
<proteinExistence type="predicted"/>
<evidence type="ECO:0000259" key="2">
    <source>
        <dbReference type="Pfam" id="PF20434"/>
    </source>
</evidence>
<name>A0A0R1MG54_9LACO</name>
<dbReference type="SUPFAM" id="SSF53474">
    <property type="entry name" value="alpha/beta-Hydrolases"/>
    <property type="match status" value="1"/>
</dbReference>
<dbReference type="STRING" id="1423759.FC92_GL002208"/>
<sequence length="276" mass="29779">MHAMSITNLTIPLPNESLVTATAYVLPVTTPQASQFPGIILCAGGSFKHLSQRENTLAALAFHSRGFNVYSLNYSLLLPETESLYPKPLHELASTVAFIRTNAKKFNQDPNAIITLGFSAGGHIVSALAGTWSTVKLASELALSSESIKPNAQILAYPLTDLTSFFTDKSVGINHVTAVPELINTQKLVNAKTPPTFIWSSYTDTAVPLSNTLGYINQLAKNKISFESHIFSSGIHGTVLANSLTARPEKGASDINPHVATWVDLAIEWILSQFDV</sequence>
<dbReference type="PATRIC" id="fig|1423759.3.peg.2312"/>
<evidence type="ECO:0000256" key="1">
    <source>
        <dbReference type="ARBA" id="ARBA00022801"/>
    </source>
</evidence>
<dbReference type="AlphaFoldDB" id="A0A0R1MG54"/>
<dbReference type="PANTHER" id="PTHR48081:SF6">
    <property type="entry name" value="PEPTIDASE S9 PROLYL OLIGOPEPTIDASE CATALYTIC DOMAIN-CONTAINING PROTEIN"/>
    <property type="match status" value="1"/>
</dbReference>
<dbReference type="Proteomes" id="UP000051448">
    <property type="component" value="Unassembled WGS sequence"/>
</dbReference>
<dbReference type="InterPro" id="IPR029058">
    <property type="entry name" value="AB_hydrolase_fold"/>
</dbReference>